<dbReference type="AlphaFoldDB" id="A0A173WSR3"/>
<evidence type="ECO:0000313" key="1">
    <source>
        <dbReference type="EMBL" id="CUN41118.1"/>
    </source>
</evidence>
<organism evidence="1 2">
    <name type="scientific">Dorea longicatena</name>
    <dbReference type="NCBI Taxonomy" id="88431"/>
    <lineage>
        <taxon>Bacteria</taxon>
        <taxon>Bacillati</taxon>
        <taxon>Bacillota</taxon>
        <taxon>Clostridia</taxon>
        <taxon>Lachnospirales</taxon>
        <taxon>Lachnospiraceae</taxon>
        <taxon>Dorea</taxon>
    </lineage>
</organism>
<sequence>MAKGKPKHKPFGMNSSLADATQVMRQLPVSAMLSSIEMQINILQERGVEIRDWENKDRVLKQVRILGGKAYFLAEDKPRD</sequence>
<name>A0A173WSR3_9FIRM</name>
<reference evidence="1 2" key="1">
    <citation type="submission" date="2015-09" db="EMBL/GenBank/DDBJ databases">
        <authorList>
            <consortium name="Pathogen Informatics"/>
        </authorList>
    </citation>
    <scope>NUCLEOTIDE SEQUENCE [LARGE SCALE GENOMIC DNA]</scope>
    <source>
        <strain evidence="1 2">2789STDY5608866</strain>
    </source>
</reference>
<dbReference type="RefSeq" id="WP_055180295.1">
    <property type="nucleotide sequence ID" value="NZ_CABIWY010000001.1"/>
</dbReference>
<proteinExistence type="predicted"/>
<accession>A0A173WSR3</accession>
<gene>
    <name evidence="1" type="ORF">ERS852423_00370</name>
</gene>
<evidence type="ECO:0000313" key="2">
    <source>
        <dbReference type="Proteomes" id="UP000095439"/>
    </source>
</evidence>
<dbReference type="Proteomes" id="UP000095439">
    <property type="component" value="Unassembled WGS sequence"/>
</dbReference>
<dbReference type="EMBL" id="CYYY01000001">
    <property type="protein sequence ID" value="CUN41118.1"/>
    <property type="molecule type" value="Genomic_DNA"/>
</dbReference>
<protein>
    <submittedName>
        <fullName evidence="1">Uncharacterized protein</fullName>
    </submittedName>
</protein>